<evidence type="ECO:0000313" key="2">
    <source>
        <dbReference type="EMBL" id="MDP5138414.1"/>
    </source>
</evidence>
<keyword evidence="1" id="KW-0472">Membrane</keyword>
<organism evidence="2 3">
    <name type="scientific">Rheinheimera baltica</name>
    <dbReference type="NCBI Taxonomy" id="67576"/>
    <lineage>
        <taxon>Bacteria</taxon>
        <taxon>Pseudomonadati</taxon>
        <taxon>Pseudomonadota</taxon>
        <taxon>Gammaproteobacteria</taxon>
        <taxon>Chromatiales</taxon>
        <taxon>Chromatiaceae</taxon>
        <taxon>Rheinheimera</taxon>
    </lineage>
</organism>
<keyword evidence="1" id="KW-1133">Transmembrane helix</keyword>
<proteinExistence type="predicted"/>
<reference evidence="2 3" key="1">
    <citation type="submission" date="2022-11" db="EMBL/GenBank/DDBJ databases">
        <title>Viruses from the air-sea interface of a natural surface slick.</title>
        <authorList>
            <person name="Rahlff J."/>
            <person name="Holmfeldt K."/>
        </authorList>
    </citation>
    <scope>NUCLEOTIDE SEQUENCE [LARGE SCALE GENOMIC DNA]</scope>
    <source>
        <strain evidence="2 3">SMS4</strain>
    </source>
</reference>
<feature type="transmembrane region" description="Helical" evidence="1">
    <location>
        <begin position="33"/>
        <end position="56"/>
    </location>
</feature>
<feature type="non-terminal residue" evidence="2">
    <location>
        <position position="1"/>
    </location>
</feature>
<keyword evidence="1" id="KW-0812">Transmembrane</keyword>
<sequence>AAALLFVSLFVLQDKLAAEFGLFISLQIIKLNTLYWAGGVMVLSAVLATIPGIIAYRKALADGLTIRL</sequence>
<protein>
    <submittedName>
        <fullName evidence="2">ABC transporter permease</fullName>
    </submittedName>
</protein>
<evidence type="ECO:0000313" key="3">
    <source>
        <dbReference type="Proteomes" id="UP001231109"/>
    </source>
</evidence>
<accession>A0ABT9I4T3</accession>
<comment type="caution">
    <text evidence="2">The sequence shown here is derived from an EMBL/GenBank/DDBJ whole genome shotgun (WGS) entry which is preliminary data.</text>
</comment>
<gene>
    <name evidence="2" type="ORF">ORJ04_20920</name>
</gene>
<dbReference type="EMBL" id="JAPJDZ010000156">
    <property type="protein sequence ID" value="MDP5138414.1"/>
    <property type="molecule type" value="Genomic_DNA"/>
</dbReference>
<evidence type="ECO:0000256" key="1">
    <source>
        <dbReference type="SAM" id="Phobius"/>
    </source>
</evidence>
<keyword evidence="3" id="KW-1185">Reference proteome</keyword>
<name>A0ABT9I4T3_9GAMM</name>
<dbReference type="Proteomes" id="UP001231109">
    <property type="component" value="Unassembled WGS sequence"/>
</dbReference>